<dbReference type="InterPro" id="IPR045584">
    <property type="entry name" value="Pilin-like"/>
</dbReference>
<evidence type="ECO:0000313" key="3">
    <source>
        <dbReference type="EMBL" id="OOZ35630.1"/>
    </source>
</evidence>
<comment type="caution">
    <text evidence="3">The sequence shown here is derived from an EMBL/GenBank/DDBJ whole genome shotgun (WGS) entry which is preliminary data.</text>
</comment>
<evidence type="ECO:0000313" key="4">
    <source>
        <dbReference type="Proteomes" id="UP000190896"/>
    </source>
</evidence>
<dbReference type="InterPro" id="IPR031982">
    <property type="entry name" value="PilE-like"/>
</dbReference>
<sequence length="168" mass="17400">MRINSIGSLKVKNVHFGKWQSGITLIELVIVVAIIGVLAGVGYPLYAEQVRKARRADAQGALYGFANAMEQHAATNPATGYAGAANGGGNTGAPDASVFPDEAPLDAVDKYYDLTISAVTMDGVYGTDFTLQAAPKGKMAGDACGNLTLTSAGVRGRSGGEGMNKCWR</sequence>
<organism evidence="3 4">
    <name type="scientific">Solemya velesiana gill symbiont</name>
    <dbReference type="NCBI Taxonomy" id="1918948"/>
    <lineage>
        <taxon>Bacteria</taxon>
        <taxon>Pseudomonadati</taxon>
        <taxon>Pseudomonadota</taxon>
        <taxon>Gammaproteobacteria</taxon>
        <taxon>sulfur-oxidizing symbionts</taxon>
    </lineage>
</organism>
<name>A0A1T2KSE8_9GAMM</name>
<dbReference type="InterPro" id="IPR012902">
    <property type="entry name" value="N_methyl_site"/>
</dbReference>
<dbReference type="PANTHER" id="PTHR30093:SF47">
    <property type="entry name" value="TYPE IV PILUS NON-CORE MINOR PILIN PILE"/>
    <property type="match status" value="1"/>
</dbReference>
<dbReference type="Pfam" id="PF07963">
    <property type="entry name" value="N_methyl"/>
    <property type="match status" value="1"/>
</dbReference>
<dbReference type="EMBL" id="MPRJ01000089">
    <property type="protein sequence ID" value="OOZ35630.1"/>
    <property type="molecule type" value="Genomic_DNA"/>
</dbReference>
<reference evidence="3 4" key="1">
    <citation type="submission" date="2016-11" db="EMBL/GenBank/DDBJ databases">
        <title>Mixed transmission modes and dynamic genome evolution in an obligate animal-bacterial symbiosis.</title>
        <authorList>
            <person name="Russell S.L."/>
            <person name="Corbett-Detig R.B."/>
            <person name="Cavanaugh C.M."/>
        </authorList>
    </citation>
    <scope>NUCLEOTIDE SEQUENCE [LARGE SCALE GENOMIC DNA]</scope>
    <source>
        <strain evidence="3">Se-Cadez</strain>
    </source>
</reference>
<dbReference type="GO" id="GO:0015627">
    <property type="term" value="C:type II protein secretion system complex"/>
    <property type="evidence" value="ECO:0007669"/>
    <property type="project" value="InterPro"/>
</dbReference>
<evidence type="ECO:0000256" key="1">
    <source>
        <dbReference type="ARBA" id="ARBA00022481"/>
    </source>
</evidence>
<dbReference type="Proteomes" id="UP000190896">
    <property type="component" value="Unassembled WGS sequence"/>
</dbReference>
<evidence type="ECO:0000256" key="2">
    <source>
        <dbReference type="SAM" id="Phobius"/>
    </source>
</evidence>
<dbReference type="AlphaFoldDB" id="A0A1T2KSE8"/>
<dbReference type="InterPro" id="IPR000983">
    <property type="entry name" value="Bac_GSPG_pilin"/>
</dbReference>
<protein>
    <recommendedName>
        <fullName evidence="5">Pilus assembly protein PilE</fullName>
    </recommendedName>
</protein>
<keyword evidence="1" id="KW-0488">Methylation</keyword>
<keyword evidence="2" id="KW-0812">Transmembrane</keyword>
<accession>A0A1T2KSE8</accession>
<dbReference type="GO" id="GO:0015628">
    <property type="term" value="P:protein secretion by the type II secretion system"/>
    <property type="evidence" value="ECO:0007669"/>
    <property type="project" value="InterPro"/>
</dbReference>
<dbReference type="Gene3D" id="3.30.700.10">
    <property type="entry name" value="Glycoprotein, Type 4 Pilin"/>
    <property type="match status" value="1"/>
</dbReference>
<keyword evidence="4" id="KW-1185">Reference proteome</keyword>
<dbReference type="PRINTS" id="PR00813">
    <property type="entry name" value="BCTERIALGSPG"/>
</dbReference>
<dbReference type="SUPFAM" id="SSF54523">
    <property type="entry name" value="Pili subunits"/>
    <property type="match status" value="1"/>
</dbReference>
<feature type="transmembrane region" description="Helical" evidence="2">
    <location>
        <begin position="23"/>
        <end position="46"/>
    </location>
</feature>
<dbReference type="GO" id="GO:0043683">
    <property type="term" value="P:type IV pilus assembly"/>
    <property type="evidence" value="ECO:0007669"/>
    <property type="project" value="InterPro"/>
</dbReference>
<gene>
    <name evidence="3" type="ORF">BOW51_11175</name>
</gene>
<dbReference type="PROSITE" id="PS00409">
    <property type="entry name" value="PROKAR_NTER_METHYL"/>
    <property type="match status" value="1"/>
</dbReference>
<dbReference type="Pfam" id="PF16732">
    <property type="entry name" value="ComP_DUS"/>
    <property type="match status" value="1"/>
</dbReference>
<proteinExistence type="predicted"/>
<evidence type="ECO:0008006" key="5">
    <source>
        <dbReference type="Google" id="ProtNLM"/>
    </source>
</evidence>
<dbReference type="PANTHER" id="PTHR30093">
    <property type="entry name" value="GENERAL SECRETION PATHWAY PROTEIN G"/>
    <property type="match status" value="1"/>
</dbReference>
<dbReference type="NCBIfam" id="TIGR02532">
    <property type="entry name" value="IV_pilin_GFxxxE"/>
    <property type="match status" value="1"/>
</dbReference>
<keyword evidence="2" id="KW-0472">Membrane</keyword>
<keyword evidence="2" id="KW-1133">Transmembrane helix</keyword>